<dbReference type="RefSeq" id="WP_345479015.1">
    <property type="nucleotide sequence ID" value="NZ_BAABLP010000001.1"/>
</dbReference>
<gene>
    <name evidence="2" type="ORF">GCM10025783_01780</name>
</gene>
<protein>
    <submittedName>
        <fullName evidence="2">SDR family oxidoreductase</fullName>
    </submittedName>
</protein>
<sequence length="352" mass="38416">MLERDRAALSVLYIGGTGTISASCVRLSVESGMHVAVLNRGNNAKQRELPEGVESLVGDVTDDASLTAALEGRTFDAIVNFLSYDADDAERAVRLIGPHTRQYVYISSASVYGKPVLQTPVTESTPTHNRFLSYARAKLRAERVLQDAYAEQGFPMTIVRPSHTYDDANPPLPGDWTVVDRIARGEEIPVHGDGTSLWTLTHAEDFAVGLVGLLGNPRAIGETFHITGDDVHTWDQIYTVIADALGVPAKLVHVPSELYPVVAPDWFWSDLLVGDLAHSAVFDNTKIKRFVPSFGQRLTFHRAVRRMLEWREAHPGQTAADPTTDAVLSRIVAAYHAGRAAFAEHAPATVDA</sequence>
<dbReference type="PANTHER" id="PTHR43245">
    <property type="entry name" value="BIFUNCTIONAL POLYMYXIN RESISTANCE PROTEIN ARNA"/>
    <property type="match status" value="1"/>
</dbReference>
<keyword evidence="3" id="KW-1185">Reference proteome</keyword>
<dbReference type="InterPro" id="IPR050177">
    <property type="entry name" value="Lipid_A_modif_metabolic_enz"/>
</dbReference>
<reference evidence="3" key="1">
    <citation type="journal article" date="2019" name="Int. J. Syst. Evol. Microbiol.">
        <title>The Global Catalogue of Microorganisms (GCM) 10K type strain sequencing project: providing services to taxonomists for standard genome sequencing and annotation.</title>
        <authorList>
            <consortium name="The Broad Institute Genomics Platform"/>
            <consortium name="The Broad Institute Genome Sequencing Center for Infectious Disease"/>
            <person name="Wu L."/>
            <person name="Ma J."/>
        </authorList>
    </citation>
    <scope>NUCLEOTIDE SEQUENCE [LARGE SCALE GENOMIC DNA]</scope>
    <source>
        <strain evidence="3">JCM 19015</strain>
    </source>
</reference>
<evidence type="ECO:0000313" key="3">
    <source>
        <dbReference type="Proteomes" id="UP001500121"/>
    </source>
</evidence>
<proteinExistence type="predicted"/>
<dbReference type="InterPro" id="IPR001509">
    <property type="entry name" value="Epimerase_deHydtase"/>
</dbReference>
<organism evidence="2 3">
    <name type="scientific">Amnibacterium soli</name>
    <dbReference type="NCBI Taxonomy" id="1282736"/>
    <lineage>
        <taxon>Bacteria</taxon>
        <taxon>Bacillati</taxon>
        <taxon>Actinomycetota</taxon>
        <taxon>Actinomycetes</taxon>
        <taxon>Micrococcales</taxon>
        <taxon>Microbacteriaceae</taxon>
        <taxon>Amnibacterium</taxon>
    </lineage>
</organism>
<dbReference type="EMBL" id="BAABLP010000001">
    <property type="protein sequence ID" value="GAA4735551.1"/>
    <property type="molecule type" value="Genomic_DNA"/>
</dbReference>
<feature type="domain" description="NAD-dependent epimerase/dehydratase" evidence="1">
    <location>
        <begin position="14"/>
        <end position="224"/>
    </location>
</feature>
<dbReference type="Pfam" id="PF01370">
    <property type="entry name" value="Epimerase"/>
    <property type="match status" value="1"/>
</dbReference>
<dbReference type="SUPFAM" id="SSF51735">
    <property type="entry name" value="NAD(P)-binding Rossmann-fold domains"/>
    <property type="match status" value="1"/>
</dbReference>
<evidence type="ECO:0000259" key="1">
    <source>
        <dbReference type="Pfam" id="PF01370"/>
    </source>
</evidence>
<dbReference type="PROSITE" id="PS51257">
    <property type="entry name" value="PROKAR_LIPOPROTEIN"/>
    <property type="match status" value="1"/>
</dbReference>
<name>A0ABP8YQQ1_9MICO</name>
<dbReference type="Proteomes" id="UP001500121">
    <property type="component" value="Unassembled WGS sequence"/>
</dbReference>
<comment type="caution">
    <text evidence="2">The sequence shown here is derived from an EMBL/GenBank/DDBJ whole genome shotgun (WGS) entry which is preliminary data.</text>
</comment>
<accession>A0ABP8YQQ1</accession>
<evidence type="ECO:0000313" key="2">
    <source>
        <dbReference type="EMBL" id="GAA4735551.1"/>
    </source>
</evidence>
<dbReference type="Gene3D" id="3.40.50.720">
    <property type="entry name" value="NAD(P)-binding Rossmann-like Domain"/>
    <property type="match status" value="1"/>
</dbReference>
<dbReference type="InterPro" id="IPR036291">
    <property type="entry name" value="NAD(P)-bd_dom_sf"/>
</dbReference>